<dbReference type="OrthoDB" id="7281829at2"/>
<evidence type="ECO:0000259" key="2">
    <source>
        <dbReference type="Pfam" id="PF13700"/>
    </source>
</evidence>
<accession>A0A366FEV8</accession>
<reference evidence="3 4" key="1">
    <citation type="submission" date="2018-06" db="EMBL/GenBank/DDBJ databases">
        <title>Genomic Encyclopedia of Type Strains, Phase IV (KMG-IV): sequencing the most valuable type-strain genomes for metagenomic binning, comparative biology and taxonomic classification.</title>
        <authorList>
            <person name="Goeker M."/>
        </authorList>
    </citation>
    <scope>NUCLEOTIDE SEQUENCE [LARGE SCALE GENOMIC DNA]</scope>
    <source>
        <strain evidence="3 4">DSM 24875</strain>
    </source>
</reference>
<comment type="caution">
    <text evidence="3">The sequence shown here is derived from an EMBL/GenBank/DDBJ whole genome shotgun (WGS) entry which is preliminary data.</text>
</comment>
<evidence type="ECO:0000313" key="3">
    <source>
        <dbReference type="EMBL" id="RBP13141.1"/>
    </source>
</evidence>
<gene>
    <name evidence="3" type="ORF">DFR50_112110</name>
</gene>
<dbReference type="AlphaFoldDB" id="A0A366FEV8"/>
<protein>
    <submittedName>
        <fullName evidence="3">TnpA family transposase</fullName>
    </submittedName>
</protein>
<dbReference type="Proteomes" id="UP000253529">
    <property type="component" value="Unassembled WGS sequence"/>
</dbReference>
<dbReference type="EMBL" id="QNRK01000012">
    <property type="protein sequence ID" value="RBP13141.1"/>
    <property type="molecule type" value="Genomic_DNA"/>
</dbReference>
<feature type="domain" description="DUF4158" evidence="2">
    <location>
        <begin position="8"/>
        <end position="169"/>
    </location>
</feature>
<feature type="region of interest" description="Disordered" evidence="1">
    <location>
        <begin position="392"/>
        <end position="482"/>
    </location>
</feature>
<feature type="compositionally biased region" description="Polar residues" evidence="1">
    <location>
        <begin position="448"/>
        <end position="465"/>
    </location>
</feature>
<evidence type="ECO:0000313" key="4">
    <source>
        <dbReference type="Proteomes" id="UP000253529"/>
    </source>
</evidence>
<dbReference type="Pfam" id="PF13700">
    <property type="entry name" value="DUF4158"/>
    <property type="match status" value="1"/>
</dbReference>
<dbReference type="InterPro" id="IPR025296">
    <property type="entry name" value="DUF4158"/>
</dbReference>
<keyword evidence="4" id="KW-1185">Reference proteome</keyword>
<evidence type="ECO:0000256" key="1">
    <source>
        <dbReference type="SAM" id="MobiDB-lite"/>
    </source>
</evidence>
<organism evidence="3 4">
    <name type="scientific">Roseiarcus fermentans</name>
    <dbReference type="NCBI Taxonomy" id="1473586"/>
    <lineage>
        <taxon>Bacteria</taxon>
        <taxon>Pseudomonadati</taxon>
        <taxon>Pseudomonadota</taxon>
        <taxon>Alphaproteobacteria</taxon>
        <taxon>Hyphomicrobiales</taxon>
        <taxon>Roseiarcaceae</taxon>
        <taxon>Roseiarcus</taxon>
    </lineage>
</organism>
<name>A0A366FEV8_9HYPH</name>
<sequence>MPRRRAITDAQLETLLTLPTAEPDLIRHYTLSPADLTVIARRRRPHNRLGFAIQLCALRFPGRLLQPGEVVPREVLAFVADQLDLPPDVLVDYAARPQTRYDQLDALYSVYGLQTFTRPIQREFAQWMLPAALTTTSGATLARLLLEELRRRAIAAPGPSVIERLVATALLKAERHIDRQIDAGLTGAQRDALEALLEIQADTALSVLAWTRQTRGLAGHRALARLIDQLVRLRSLAIDPSIVERIHTDRRRILMREGTRLSAQHLKMLAPLRRCAILAVTVLESITRLTDEVIGMFDRLIGGLFRRAERRAAEALQANARAVNDKVRLLVKLGDALIEARRTGSDAFAAIETVLPWDRFAAAVAEAKKLSRTDGPDYAALAAANHAVLRRELRLRGRRQRRTPRGGATVGSRGPKGLSGGDEDVSQRPLTLMHLNLDTSEEPPPTAVGNTRQPRGSCTSPLLNRTNDETDLRVAQRSSRNL</sequence>
<proteinExistence type="predicted"/>